<sequence>MFLHIGQNIAIPLKDIIVIYDIKNKHDDNFLSSAKNNIKDISKSSPKSCIVTDNKIYISSISAATLYNRSIGKNFYGDE</sequence>
<organism evidence="1 2">
    <name type="scientific">Pectinatus cerevisiiphilus</name>
    <dbReference type="NCBI Taxonomy" id="86956"/>
    <lineage>
        <taxon>Bacteria</taxon>
        <taxon>Bacillati</taxon>
        <taxon>Bacillota</taxon>
        <taxon>Negativicutes</taxon>
        <taxon>Selenomonadales</taxon>
        <taxon>Selenomonadaceae</taxon>
        <taxon>Pectinatus</taxon>
    </lineage>
</organism>
<dbReference type="AlphaFoldDB" id="A0A4R3KFU6"/>
<name>A0A4R3KFU6_9FIRM</name>
<evidence type="ECO:0000313" key="1">
    <source>
        <dbReference type="EMBL" id="TCS81879.1"/>
    </source>
</evidence>
<comment type="caution">
    <text evidence="1">The sequence shown here is derived from an EMBL/GenBank/DDBJ whole genome shotgun (WGS) entry which is preliminary data.</text>
</comment>
<gene>
    <name evidence="1" type="ORF">EDC37_10150</name>
</gene>
<dbReference type="OrthoDB" id="9811390at2"/>
<protein>
    <submittedName>
        <fullName evidence="1">Uncharacterized protein DUF370</fullName>
    </submittedName>
</protein>
<keyword evidence="2" id="KW-1185">Reference proteome</keyword>
<dbReference type="EMBL" id="SMAA01000001">
    <property type="protein sequence ID" value="TCS81879.1"/>
    <property type="molecule type" value="Genomic_DNA"/>
</dbReference>
<evidence type="ECO:0000313" key="2">
    <source>
        <dbReference type="Proteomes" id="UP000295188"/>
    </source>
</evidence>
<dbReference type="NCBIfam" id="NF046065">
    <property type="entry name" value="MtxRegRemB"/>
    <property type="match status" value="1"/>
</dbReference>
<accession>A0A4R3KFU6</accession>
<dbReference type="Pfam" id="PF04025">
    <property type="entry name" value="RemA-like"/>
    <property type="match status" value="1"/>
</dbReference>
<reference evidence="1 2" key="1">
    <citation type="submission" date="2019-03" db="EMBL/GenBank/DDBJ databases">
        <title>Genomic Encyclopedia of Type Strains, Phase IV (KMG-IV): sequencing the most valuable type-strain genomes for metagenomic binning, comparative biology and taxonomic classification.</title>
        <authorList>
            <person name="Goeker M."/>
        </authorList>
    </citation>
    <scope>NUCLEOTIDE SEQUENCE [LARGE SCALE GENOMIC DNA]</scope>
    <source>
        <strain evidence="1 2">DSM 20467</strain>
    </source>
</reference>
<dbReference type="Proteomes" id="UP000295188">
    <property type="component" value="Unassembled WGS sequence"/>
</dbReference>
<proteinExistence type="predicted"/>
<dbReference type="RefSeq" id="WP_132546867.1">
    <property type="nucleotide sequence ID" value="NZ_SMAA01000001.1"/>
</dbReference>
<dbReference type="InterPro" id="IPR007169">
    <property type="entry name" value="RemA-like"/>
</dbReference>